<evidence type="ECO:0008006" key="3">
    <source>
        <dbReference type="Google" id="ProtNLM"/>
    </source>
</evidence>
<organism evidence="1 2">
    <name type="scientific">Paractinoplanes durhamensis</name>
    <dbReference type="NCBI Taxonomy" id="113563"/>
    <lineage>
        <taxon>Bacteria</taxon>
        <taxon>Bacillati</taxon>
        <taxon>Actinomycetota</taxon>
        <taxon>Actinomycetes</taxon>
        <taxon>Micromonosporales</taxon>
        <taxon>Micromonosporaceae</taxon>
        <taxon>Paractinoplanes</taxon>
    </lineage>
</organism>
<proteinExistence type="predicted"/>
<dbReference type="Proteomes" id="UP000637628">
    <property type="component" value="Unassembled WGS sequence"/>
</dbReference>
<dbReference type="Pfam" id="PF13707">
    <property type="entry name" value="RloB"/>
    <property type="match status" value="1"/>
</dbReference>
<sequence>MIDAERTETAYLKGLRDHFTAMAVNIVEKPGAPDQLVKHTRQLAARADYDEVWCMTDVDHYEREGGKVTAALAVAKKSGINVAVSDPCFELWLLLHHEECTAHCADCGAVERKLRKRLSAYDKARLSFRDFAGGLDRAIERARKLEPGRNPSTGVWRLVNAVLERE</sequence>
<dbReference type="EMBL" id="BOML01000012">
    <property type="protein sequence ID" value="GID99979.1"/>
    <property type="molecule type" value="Genomic_DNA"/>
</dbReference>
<dbReference type="RefSeq" id="WP_344519085.1">
    <property type="nucleotide sequence ID" value="NZ_BAAATX010000015.1"/>
</dbReference>
<protein>
    <recommendedName>
        <fullName evidence="3">RloB-like protein</fullName>
    </recommendedName>
</protein>
<name>A0ABQ3YR34_9ACTN</name>
<gene>
    <name evidence="1" type="ORF">Adu01nite_13300</name>
</gene>
<comment type="caution">
    <text evidence="1">The sequence shown here is derived from an EMBL/GenBank/DDBJ whole genome shotgun (WGS) entry which is preliminary data.</text>
</comment>
<dbReference type="InterPro" id="IPR025591">
    <property type="entry name" value="RloB"/>
</dbReference>
<evidence type="ECO:0000313" key="2">
    <source>
        <dbReference type="Proteomes" id="UP000637628"/>
    </source>
</evidence>
<evidence type="ECO:0000313" key="1">
    <source>
        <dbReference type="EMBL" id="GID99979.1"/>
    </source>
</evidence>
<accession>A0ABQ3YR34</accession>
<keyword evidence="2" id="KW-1185">Reference proteome</keyword>
<reference evidence="1 2" key="1">
    <citation type="submission" date="2021-01" db="EMBL/GenBank/DDBJ databases">
        <title>Whole genome shotgun sequence of Actinoplanes durhamensis NBRC 14914.</title>
        <authorList>
            <person name="Komaki H."/>
            <person name="Tamura T."/>
        </authorList>
    </citation>
    <scope>NUCLEOTIDE SEQUENCE [LARGE SCALE GENOMIC DNA]</scope>
    <source>
        <strain evidence="1 2">NBRC 14914</strain>
    </source>
</reference>